<gene>
    <name evidence="6" type="ORF">COV07_01230</name>
</gene>
<evidence type="ECO:0000256" key="3">
    <source>
        <dbReference type="ARBA" id="ARBA00023136"/>
    </source>
</evidence>
<keyword evidence="4" id="KW-0564">Palmitate</keyword>
<evidence type="ECO:0000256" key="4">
    <source>
        <dbReference type="ARBA" id="ARBA00023139"/>
    </source>
</evidence>
<evidence type="ECO:0000256" key="2">
    <source>
        <dbReference type="ARBA" id="ARBA00022729"/>
    </source>
</evidence>
<evidence type="ECO:0000256" key="5">
    <source>
        <dbReference type="ARBA" id="ARBA00023288"/>
    </source>
</evidence>
<dbReference type="PANTHER" id="PTHR43649">
    <property type="entry name" value="ARABINOSE-BINDING PROTEIN-RELATED"/>
    <property type="match status" value="1"/>
</dbReference>
<organism evidence="6 7">
    <name type="scientific">Candidatus Vogelbacteria bacterium CG10_big_fil_rev_8_21_14_0_10_45_14</name>
    <dbReference type="NCBI Taxonomy" id="1975042"/>
    <lineage>
        <taxon>Bacteria</taxon>
        <taxon>Candidatus Vogeliibacteriota</taxon>
    </lineage>
</organism>
<evidence type="ECO:0000256" key="1">
    <source>
        <dbReference type="ARBA" id="ARBA00022475"/>
    </source>
</evidence>
<keyword evidence="5" id="KW-0449">Lipoprotein</keyword>
<proteinExistence type="predicted"/>
<name>A0A2H0RKI2_9BACT</name>
<dbReference type="Proteomes" id="UP000230833">
    <property type="component" value="Unassembled WGS sequence"/>
</dbReference>
<protein>
    <recommendedName>
        <fullName evidence="8">ABC transporter substrate-binding protein</fullName>
    </recommendedName>
</protein>
<dbReference type="EMBL" id="PCYL01000014">
    <property type="protein sequence ID" value="PIR47013.1"/>
    <property type="molecule type" value="Genomic_DNA"/>
</dbReference>
<sequence>MNSFQAIVLFLFGALAVVGVGIFAATKAGSKANFKGNVMLWGTISEEAILPVVSDVSTANSNEFSLSYRQMRKEDFSEQLLEAIANGTAPDVVILPEELLYKHRRQFIIFPKETLSERTFKDTFVERGEVFFGQNGAYALPIFVDPLVLFWNRDMLSASGISRVPRTWEEVVANTPALTKKDERGNILQSAIAMGGINNILNMKAIVSALLLQVGDKITEYGEDDAVFSLLGETNPASEPSLSALRFFIEFGNPTKSVYTWNTALPQSAEMFKRGELAMYLGFASELPLIRSGNPNLNLDVSMIPQREGSSPATYGKSYGLAILRNAKSPQASYSAAYELLSRDNALLLMSASGVPSASRSTLSERFDDPFMTTFAKSALVAKGWIDPDPTRTSAIFKRMMDRIMTGSLGNAESLRQAREELKVLVQ</sequence>
<accession>A0A2H0RKI2</accession>
<comment type="caution">
    <text evidence="6">The sequence shown here is derived from an EMBL/GenBank/DDBJ whole genome shotgun (WGS) entry which is preliminary data.</text>
</comment>
<keyword evidence="1" id="KW-1003">Cell membrane</keyword>
<evidence type="ECO:0000313" key="7">
    <source>
        <dbReference type="Proteomes" id="UP000230833"/>
    </source>
</evidence>
<dbReference type="Gene3D" id="3.40.190.10">
    <property type="entry name" value="Periplasmic binding protein-like II"/>
    <property type="match status" value="1"/>
</dbReference>
<evidence type="ECO:0008006" key="8">
    <source>
        <dbReference type="Google" id="ProtNLM"/>
    </source>
</evidence>
<dbReference type="AlphaFoldDB" id="A0A2H0RKI2"/>
<dbReference type="Pfam" id="PF01547">
    <property type="entry name" value="SBP_bac_1"/>
    <property type="match status" value="1"/>
</dbReference>
<evidence type="ECO:0000313" key="6">
    <source>
        <dbReference type="EMBL" id="PIR47013.1"/>
    </source>
</evidence>
<dbReference type="InterPro" id="IPR006059">
    <property type="entry name" value="SBP"/>
</dbReference>
<keyword evidence="3" id="KW-0472">Membrane</keyword>
<dbReference type="SUPFAM" id="SSF53850">
    <property type="entry name" value="Periplasmic binding protein-like II"/>
    <property type="match status" value="1"/>
</dbReference>
<keyword evidence="2" id="KW-0732">Signal</keyword>
<dbReference type="PANTHER" id="PTHR43649:SF33">
    <property type="entry name" value="POLYGALACTURONAN_RHAMNOGALACTURONAN-BINDING PROTEIN YTCQ"/>
    <property type="match status" value="1"/>
</dbReference>
<reference evidence="6 7" key="1">
    <citation type="submission" date="2017-09" db="EMBL/GenBank/DDBJ databases">
        <title>Depth-based differentiation of microbial function through sediment-hosted aquifers and enrichment of novel symbionts in the deep terrestrial subsurface.</title>
        <authorList>
            <person name="Probst A.J."/>
            <person name="Ladd B."/>
            <person name="Jarett J.K."/>
            <person name="Geller-Mcgrath D.E."/>
            <person name="Sieber C.M."/>
            <person name="Emerson J.B."/>
            <person name="Anantharaman K."/>
            <person name="Thomas B.C."/>
            <person name="Malmstrom R."/>
            <person name="Stieglmeier M."/>
            <person name="Klingl A."/>
            <person name="Woyke T."/>
            <person name="Ryan C.M."/>
            <person name="Banfield J.F."/>
        </authorList>
    </citation>
    <scope>NUCLEOTIDE SEQUENCE [LARGE SCALE GENOMIC DNA]</scope>
    <source>
        <strain evidence="6">CG10_big_fil_rev_8_21_14_0_10_45_14</strain>
    </source>
</reference>
<dbReference type="InterPro" id="IPR050490">
    <property type="entry name" value="Bact_solute-bd_prot1"/>
</dbReference>